<sequence>MLSGWSGGIREVEQEEIVTSFVCLSCQRETMHRVLYQGGIVRSIVCQECGLEVGLDRAKLVALYGEQLIERILTKPQRLTEEYRRDLFEFFSTIPFRIITKPYRMLKEFESLCED</sequence>
<protein>
    <submittedName>
        <fullName evidence="1">Bh protein</fullName>
    </submittedName>
</protein>
<dbReference type="AlphaFoldDB" id="A0A7V3YFT1"/>
<dbReference type="EMBL" id="DTFV01000045">
    <property type="protein sequence ID" value="HGI30288.1"/>
    <property type="molecule type" value="Genomic_DNA"/>
</dbReference>
<comment type="caution">
    <text evidence="1">The sequence shown here is derived from an EMBL/GenBank/DDBJ whole genome shotgun (WGS) entry which is preliminary data.</text>
</comment>
<gene>
    <name evidence="1" type="ORF">ENV30_03105</name>
</gene>
<reference evidence="1" key="1">
    <citation type="journal article" date="2020" name="mSystems">
        <title>Genome- and Community-Level Interaction Insights into Carbon Utilization and Element Cycling Functions of Hydrothermarchaeota in Hydrothermal Sediment.</title>
        <authorList>
            <person name="Zhou Z."/>
            <person name="Liu Y."/>
            <person name="Xu W."/>
            <person name="Pan J."/>
            <person name="Luo Z.H."/>
            <person name="Li M."/>
        </authorList>
    </citation>
    <scope>NUCLEOTIDE SEQUENCE [LARGE SCALE GENOMIC DNA]</scope>
    <source>
        <strain evidence="1">SpSt-747</strain>
    </source>
</reference>
<accession>A0A7V3YFT1</accession>
<name>A0A7V3YFT1_9BACT</name>
<organism evidence="1">
    <name type="scientific">Candidatus Caldatribacterium californiense</name>
    <dbReference type="NCBI Taxonomy" id="1454726"/>
    <lineage>
        <taxon>Bacteria</taxon>
        <taxon>Pseudomonadati</taxon>
        <taxon>Atribacterota</taxon>
        <taxon>Atribacteria</taxon>
        <taxon>Atribacterales</taxon>
        <taxon>Candidatus Caldatribacteriaceae</taxon>
        <taxon>Candidatus Caldatribacterium</taxon>
    </lineage>
</organism>
<proteinExistence type="predicted"/>
<evidence type="ECO:0000313" key="1">
    <source>
        <dbReference type="EMBL" id="HGI30288.1"/>
    </source>
</evidence>